<dbReference type="EMBL" id="JBBPBM010000019">
    <property type="protein sequence ID" value="KAK8554383.1"/>
    <property type="molecule type" value="Genomic_DNA"/>
</dbReference>
<comment type="caution">
    <text evidence="1">The sequence shown here is derived from an EMBL/GenBank/DDBJ whole genome shotgun (WGS) entry which is preliminary data.</text>
</comment>
<dbReference type="Proteomes" id="UP001472677">
    <property type="component" value="Unassembled WGS sequence"/>
</dbReference>
<reference evidence="1 2" key="1">
    <citation type="journal article" date="2024" name="G3 (Bethesda)">
        <title>Genome assembly of Hibiscus sabdariffa L. provides insights into metabolisms of medicinal natural products.</title>
        <authorList>
            <person name="Kim T."/>
        </authorList>
    </citation>
    <scope>NUCLEOTIDE SEQUENCE [LARGE SCALE GENOMIC DNA]</scope>
    <source>
        <strain evidence="1">TK-2024</strain>
        <tissue evidence="1">Old leaves</tissue>
    </source>
</reference>
<proteinExistence type="predicted"/>
<evidence type="ECO:0000313" key="1">
    <source>
        <dbReference type="EMBL" id="KAK8554383.1"/>
    </source>
</evidence>
<name>A0ABR2E8R2_9ROSI</name>
<accession>A0ABR2E8R2</accession>
<organism evidence="1 2">
    <name type="scientific">Hibiscus sabdariffa</name>
    <name type="common">roselle</name>
    <dbReference type="NCBI Taxonomy" id="183260"/>
    <lineage>
        <taxon>Eukaryota</taxon>
        <taxon>Viridiplantae</taxon>
        <taxon>Streptophyta</taxon>
        <taxon>Embryophyta</taxon>
        <taxon>Tracheophyta</taxon>
        <taxon>Spermatophyta</taxon>
        <taxon>Magnoliopsida</taxon>
        <taxon>eudicotyledons</taxon>
        <taxon>Gunneridae</taxon>
        <taxon>Pentapetalae</taxon>
        <taxon>rosids</taxon>
        <taxon>malvids</taxon>
        <taxon>Malvales</taxon>
        <taxon>Malvaceae</taxon>
        <taxon>Malvoideae</taxon>
        <taxon>Hibiscus</taxon>
    </lineage>
</organism>
<protein>
    <submittedName>
        <fullName evidence="1">Uncharacterized protein</fullName>
    </submittedName>
</protein>
<evidence type="ECO:0000313" key="2">
    <source>
        <dbReference type="Proteomes" id="UP001472677"/>
    </source>
</evidence>
<keyword evidence="2" id="KW-1185">Reference proteome</keyword>
<sequence length="112" mass="12507">MGVPIVRISESIDEEIEVISCFYGACYAESIRLGAKVVSVVDRLQSSLYDIGKEMHSMPANVKATCARSQEVVTTKDEELFEANMRLSAKNQELFDANRMITSMAKEIKALR</sequence>
<gene>
    <name evidence="1" type="ORF">V6N12_031347</name>
</gene>